<accession>A0A8S1KM87</accession>
<gene>
    <name evidence="1" type="ORF">PSON_ATCC_30995.1.T0060280</name>
</gene>
<protein>
    <submittedName>
        <fullName evidence="1">Uncharacterized protein</fullName>
    </submittedName>
</protein>
<sequence length="46" mass="5660">MIIKIRKKGRQLNIQREQNEMIIMIVNKLDRNKINKDREFDSVNFK</sequence>
<comment type="caution">
    <text evidence="1">The sequence shown here is derived from an EMBL/GenBank/DDBJ whole genome shotgun (WGS) entry which is preliminary data.</text>
</comment>
<dbReference type="Proteomes" id="UP000692954">
    <property type="component" value="Unassembled WGS sequence"/>
</dbReference>
<dbReference type="AlphaFoldDB" id="A0A8S1KM87"/>
<evidence type="ECO:0000313" key="2">
    <source>
        <dbReference type="Proteomes" id="UP000692954"/>
    </source>
</evidence>
<organism evidence="1 2">
    <name type="scientific">Paramecium sonneborni</name>
    <dbReference type="NCBI Taxonomy" id="65129"/>
    <lineage>
        <taxon>Eukaryota</taxon>
        <taxon>Sar</taxon>
        <taxon>Alveolata</taxon>
        <taxon>Ciliophora</taxon>
        <taxon>Intramacronucleata</taxon>
        <taxon>Oligohymenophorea</taxon>
        <taxon>Peniculida</taxon>
        <taxon>Parameciidae</taxon>
        <taxon>Paramecium</taxon>
    </lineage>
</organism>
<reference evidence="1" key="1">
    <citation type="submission" date="2021-01" db="EMBL/GenBank/DDBJ databases">
        <authorList>
            <consortium name="Genoscope - CEA"/>
            <person name="William W."/>
        </authorList>
    </citation>
    <scope>NUCLEOTIDE SEQUENCE</scope>
</reference>
<name>A0A8S1KM87_9CILI</name>
<keyword evidence="2" id="KW-1185">Reference proteome</keyword>
<dbReference type="EMBL" id="CAJJDN010000006">
    <property type="protein sequence ID" value="CAD8052094.1"/>
    <property type="molecule type" value="Genomic_DNA"/>
</dbReference>
<proteinExistence type="predicted"/>
<evidence type="ECO:0000313" key="1">
    <source>
        <dbReference type="EMBL" id="CAD8052094.1"/>
    </source>
</evidence>